<keyword evidence="7" id="KW-1185">Reference proteome</keyword>
<dbReference type="AlphaFoldDB" id="A0A914W8S2"/>
<evidence type="ECO:0000259" key="6">
    <source>
        <dbReference type="PROSITE" id="PS51934"/>
    </source>
</evidence>
<accession>A0A914W8S2</accession>
<dbReference type="GO" id="GO:0004623">
    <property type="term" value="F:phospholipase A2 activity"/>
    <property type="evidence" value="ECO:0007669"/>
    <property type="project" value="TreeGrafter"/>
</dbReference>
<keyword evidence="5" id="KW-0812">Transmembrane</keyword>
<keyword evidence="5" id="KW-0472">Membrane</keyword>
<dbReference type="PANTHER" id="PTHR13943">
    <property type="entry name" value="HRAS-LIKE SUPPRESSOR - RELATED"/>
    <property type="match status" value="1"/>
</dbReference>
<feature type="domain" description="LRAT" evidence="6">
    <location>
        <begin position="27"/>
        <end position="165"/>
    </location>
</feature>
<dbReference type="GO" id="GO:0008970">
    <property type="term" value="F:phospholipase A1 activity"/>
    <property type="evidence" value="ECO:0007669"/>
    <property type="project" value="TreeGrafter"/>
</dbReference>
<dbReference type="InterPro" id="IPR007053">
    <property type="entry name" value="LRAT_dom"/>
</dbReference>
<dbReference type="GO" id="GO:0016410">
    <property type="term" value="F:N-acyltransferase activity"/>
    <property type="evidence" value="ECO:0007669"/>
    <property type="project" value="TreeGrafter"/>
</dbReference>
<protein>
    <submittedName>
        <fullName evidence="8">LRAT domain-containing protein</fullName>
    </submittedName>
</protein>
<proteinExistence type="inferred from homology"/>
<dbReference type="WBParaSite" id="PSAMB.scaffold3475size18114.g21560.t1">
    <property type="protein sequence ID" value="PSAMB.scaffold3475size18114.g21560.t1"/>
    <property type="gene ID" value="PSAMB.scaffold3475size18114.g21560"/>
</dbReference>
<keyword evidence="2" id="KW-0808">Transferase</keyword>
<dbReference type="GO" id="GO:0005737">
    <property type="term" value="C:cytoplasm"/>
    <property type="evidence" value="ECO:0007669"/>
    <property type="project" value="TreeGrafter"/>
</dbReference>
<evidence type="ECO:0000256" key="2">
    <source>
        <dbReference type="ARBA" id="ARBA00022679"/>
    </source>
</evidence>
<evidence type="ECO:0000313" key="8">
    <source>
        <dbReference type="WBParaSite" id="PSAMB.scaffold3475size18114.g21560.t1"/>
    </source>
</evidence>
<comment type="similarity">
    <text evidence="1">Belongs to the H-rev107 family.</text>
</comment>
<dbReference type="InterPro" id="IPR051496">
    <property type="entry name" value="H-rev107_PLA/AT"/>
</dbReference>
<evidence type="ECO:0000313" key="7">
    <source>
        <dbReference type="Proteomes" id="UP000887566"/>
    </source>
</evidence>
<evidence type="ECO:0000256" key="4">
    <source>
        <dbReference type="ARBA" id="ARBA00023098"/>
    </source>
</evidence>
<feature type="transmembrane region" description="Helical" evidence="5">
    <location>
        <begin position="172"/>
        <end position="199"/>
    </location>
</feature>
<keyword evidence="4" id="KW-0443">Lipid metabolism</keyword>
<keyword evidence="3" id="KW-0378">Hydrolase</keyword>
<reference evidence="8" key="1">
    <citation type="submission" date="2022-11" db="UniProtKB">
        <authorList>
            <consortium name="WormBaseParasite"/>
        </authorList>
    </citation>
    <scope>IDENTIFICATION</scope>
</reference>
<evidence type="ECO:0000256" key="5">
    <source>
        <dbReference type="SAM" id="Phobius"/>
    </source>
</evidence>
<dbReference type="Pfam" id="PF04970">
    <property type="entry name" value="LRAT"/>
    <property type="match status" value="1"/>
</dbReference>
<sequence>MAGMDLVRTAWMTGPELISDLQYGDLVEFNRENVYRHWAVVVQRENHTAYVVHLTGGDEDFGELGFPVNANRLTRSNTIADLRSKVIGSARGGCAEVKSEEFLVVARDSLCRVNNGLDASVEPLPPNVVVDRAITQLGRRKYNILFSNCEHFVKWCRYGSKRSEQASNAKSVLIGVTALSVTGSLTAGVLACALGYGACRIGNHLRHKLTRRYDLLW</sequence>
<dbReference type="Gene3D" id="3.90.1720.10">
    <property type="entry name" value="endopeptidase domain like (from Nostoc punctiforme)"/>
    <property type="match status" value="1"/>
</dbReference>
<name>A0A914W8S2_9BILA</name>
<dbReference type="PROSITE" id="PS51934">
    <property type="entry name" value="LRAT"/>
    <property type="match status" value="1"/>
</dbReference>
<keyword evidence="5" id="KW-1133">Transmembrane helix</keyword>
<organism evidence="7 8">
    <name type="scientific">Plectus sambesii</name>
    <dbReference type="NCBI Taxonomy" id="2011161"/>
    <lineage>
        <taxon>Eukaryota</taxon>
        <taxon>Metazoa</taxon>
        <taxon>Ecdysozoa</taxon>
        <taxon>Nematoda</taxon>
        <taxon>Chromadorea</taxon>
        <taxon>Plectida</taxon>
        <taxon>Plectina</taxon>
        <taxon>Plectoidea</taxon>
        <taxon>Plectidae</taxon>
        <taxon>Plectus</taxon>
    </lineage>
</organism>
<dbReference type="GO" id="GO:0070292">
    <property type="term" value="P:N-acylphosphatidylethanolamine metabolic process"/>
    <property type="evidence" value="ECO:0007669"/>
    <property type="project" value="TreeGrafter"/>
</dbReference>
<evidence type="ECO:0000256" key="3">
    <source>
        <dbReference type="ARBA" id="ARBA00022801"/>
    </source>
</evidence>
<evidence type="ECO:0000256" key="1">
    <source>
        <dbReference type="ARBA" id="ARBA00007824"/>
    </source>
</evidence>
<dbReference type="Proteomes" id="UP000887566">
    <property type="component" value="Unplaced"/>
</dbReference>
<dbReference type="PANTHER" id="PTHR13943:SF77">
    <property type="entry name" value="LRAT DOMAIN-CONTAINING PROTEIN"/>
    <property type="match status" value="1"/>
</dbReference>